<protein>
    <submittedName>
        <fullName evidence="3">Uncharacterized protein</fullName>
    </submittedName>
</protein>
<reference evidence="3" key="1">
    <citation type="journal article" date="2023" name="PhytoFront">
        <title>Draft Genome Resources of Seven Strains of Tilletia horrida, Causal Agent of Kernel Smut of Rice.</title>
        <authorList>
            <person name="Khanal S."/>
            <person name="Antony Babu S."/>
            <person name="Zhou X.G."/>
        </authorList>
    </citation>
    <scope>NUCLEOTIDE SEQUENCE</scope>
    <source>
        <strain evidence="3">TX3</strain>
    </source>
</reference>
<keyword evidence="2" id="KW-1133">Transmembrane helix</keyword>
<comment type="caution">
    <text evidence="3">The sequence shown here is derived from an EMBL/GenBank/DDBJ whole genome shotgun (WGS) entry which is preliminary data.</text>
</comment>
<dbReference type="GO" id="GO:0005739">
    <property type="term" value="C:mitochondrion"/>
    <property type="evidence" value="ECO:0007669"/>
    <property type="project" value="InterPro"/>
</dbReference>
<gene>
    <name evidence="3" type="ORF">OC842_003008</name>
</gene>
<dbReference type="PANTHER" id="PTHR12840:SF1">
    <property type="entry name" value="NADH DEHYDROGENASE [UBIQUINONE] 1 BETA SUBCOMPLEX SUBUNIT 8, MITOCHONDRIAL"/>
    <property type="match status" value="1"/>
</dbReference>
<organism evidence="3 4">
    <name type="scientific">Tilletia horrida</name>
    <dbReference type="NCBI Taxonomy" id="155126"/>
    <lineage>
        <taxon>Eukaryota</taxon>
        <taxon>Fungi</taxon>
        <taxon>Dikarya</taxon>
        <taxon>Basidiomycota</taxon>
        <taxon>Ustilaginomycotina</taxon>
        <taxon>Exobasidiomycetes</taxon>
        <taxon>Tilletiales</taxon>
        <taxon>Tilletiaceae</taxon>
        <taxon>Tilletia</taxon>
    </lineage>
</organism>
<feature type="transmembrane region" description="Helical" evidence="2">
    <location>
        <begin position="128"/>
        <end position="148"/>
    </location>
</feature>
<keyword evidence="2" id="KW-0472">Membrane</keyword>
<keyword evidence="2" id="KW-0812">Transmembrane</keyword>
<dbReference type="PANTHER" id="PTHR12840">
    <property type="entry name" value="NADH-UBIQUINONE OXIDOREDUCTASE ASHI SUBUNIT"/>
    <property type="match status" value="1"/>
</dbReference>
<dbReference type="Proteomes" id="UP001176521">
    <property type="component" value="Unassembled WGS sequence"/>
</dbReference>
<evidence type="ECO:0000256" key="1">
    <source>
        <dbReference type="SAM" id="MobiDB-lite"/>
    </source>
</evidence>
<evidence type="ECO:0000313" key="4">
    <source>
        <dbReference type="Proteomes" id="UP001176521"/>
    </source>
</evidence>
<dbReference type="InterPro" id="IPR008699">
    <property type="entry name" value="NDUFB8"/>
</dbReference>
<feature type="compositionally biased region" description="Low complexity" evidence="1">
    <location>
        <begin position="20"/>
        <end position="64"/>
    </location>
</feature>
<dbReference type="EMBL" id="JAPDMQ010000140">
    <property type="protein sequence ID" value="KAK0533283.1"/>
    <property type="molecule type" value="Genomic_DNA"/>
</dbReference>
<proteinExistence type="predicted"/>
<keyword evidence="4" id="KW-1185">Reference proteome</keyword>
<name>A0AAN6JKT0_9BASI</name>
<evidence type="ECO:0000313" key="3">
    <source>
        <dbReference type="EMBL" id="KAK0533283.1"/>
    </source>
</evidence>
<sequence>MAAAARSVLSSSAVLAAATSSARRSALATRTFSTSPLARASSSSASSSSSSSSPTPASEASAASVGEGKDPQLGDYPDLPPISLQRRRWSPNWWDGQEKRNFGETLHEQHDALSVWAPDAAPIPPSQALFQFTLAGLAISAFCGLVYLTKFERVSVPRTYPRGGLQAEMGGTALAALSDEAEGESSDDEE</sequence>
<feature type="region of interest" description="Disordered" evidence="1">
    <location>
        <begin position="20"/>
        <end position="83"/>
    </location>
</feature>
<dbReference type="AlphaFoldDB" id="A0AAN6JKT0"/>
<evidence type="ECO:0000256" key="2">
    <source>
        <dbReference type="SAM" id="Phobius"/>
    </source>
</evidence>
<accession>A0AAN6JKT0</accession>